<dbReference type="Pfam" id="PF07995">
    <property type="entry name" value="GSDH"/>
    <property type="match status" value="1"/>
</dbReference>
<feature type="domain" description="Glucose/Sorbosone dehydrogenase" evidence="1">
    <location>
        <begin position="57"/>
        <end position="128"/>
    </location>
</feature>
<dbReference type="EMBL" id="LCNE01000014">
    <property type="protein sequence ID" value="KKU48535.1"/>
    <property type="molecule type" value="Genomic_DNA"/>
</dbReference>
<dbReference type="Proteomes" id="UP000033946">
    <property type="component" value="Unassembled WGS sequence"/>
</dbReference>
<organism evidence="2 3">
    <name type="scientific">candidate division WWE3 bacterium GW2011_GWA2_46_9</name>
    <dbReference type="NCBI Taxonomy" id="1619111"/>
    <lineage>
        <taxon>Bacteria</taxon>
        <taxon>Katanobacteria</taxon>
    </lineage>
</organism>
<proteinExistence type="predicted"/>
<dbReference type="InterPro" id="IPR012938">
    <property type="entry name" value="Glc/Sorbosone_DH"/>
</dbReference>
<protein>
    <submittedName>
        <fullName evidence="2">Glucose/sorbosone dehydrogenase</fullName>
    </submittedName>
</protein>
<accession>A0A0G1TT46</accession>
<sequence length="136" mass="15109">MRKLAIPTLFIFVILLALSGYLAAKYLGFVSKTKPQSQSVSSSKSYEVKEVANGLYVPWSIAFTSETRFLVTERDGKIREFKDGQLTQGPLLVISDVSHSGEEGLMGLVVDPNYNKNHFVYASYAYNDGTSLFVKI</sequence>
<evidence type="ECO:0000313" key="3">
    <source>
        <dbReference type="Proteomes" id="UP000033946"/>
    </source>
</evidence>
<dbReference type="PANTHER" id="PTHR19328:SF13">
    <property type="entry name" value="HIPL1 PROTEIN"/>
    <property type="match status" value="1"/>
</dbReference>
<dbReference type="InterPro" id="IPR011041">
    <property type="entry name" value="Quinoprot_gluc/sorb_DH_b-prop"/>
</dbReference>
<dbReference type="InterPro" id="IPR011042">
    <property type="entry name" value="6-blade_b-propeller_TolB-like"/>
</dbReference>
<dbReference type="AlphaFoldDB" id="A0A0G1TT46"/>
<dbReference type="Gene3D" id="2.120.10.30">
    <property type="entry name" value="TolB, C-terminal domain"/>
    <property type="match status" value="1"/>
</dbReference>
<evidence type="ECO:0000313" key="2">
    <source>
        <dbReference type="EMBL" id="KKU48535.1"/>
    </source>
</evidence>
<feature type="non-terminal residue" evidence="2">
    <location>
        <position position="136"/>
    </location>
</feature>
<dbReference type="PANTHER" id="PTHR19328">
    <property type="entry name" value="HEDGEHOG-INTERACTING PROTEIN"/>
    <property type="match status" value="1"/>
</dbReference>
<reference evidence="2 3" key="1">
    <citation type="journal article" date="2015" name="Nature">
        <title>rRNA introns, odd ribosomes, and small enigmatic genomes across a large radiation of phyla.</title>
        <authorList>
            <person name="Brown C.T."/>
            <person name="Hug L.A."/>
            <person name="Thomas B.C."/>
            <person name="Sharon I."/>
            <person name="Castelle C.J."/>
            <person name="Singh A."/>
            <person name="Wilkins M.J."/>
            <person name="Williams K.H."/>
            <person name="Banfield J.F."/>
        </authorList>
    </citation>
    <scope>NUCLEOTIDE SEQUENCE [LARGE SCALE GENOMIC DNA]</scope>
</reference>
<gene>
    <name evidence="2" type="ORF">UX69_C0014G0001</name>
</gene>
<dbReference type="SUPFAM" id="SSF50952">
    <property type="entry name" value="Soluble quinoprotein glucose dehydrogenase"/>
    <property type="match status" value="1"/>
</dbReference>
<evidence type="ECO:0000259" key="1">
    <source>
        <dbReference type="Pfam" id="PF07995"/>
    </source>
</evidence>
<name>A0A0G1TT46_UNCKA</name>
<comment type="caution">
    <text evidence="2">The sequence shown here is derived from an EMBL/GenBank/DDBJ whole genome shotgun (WGS) entry which is preliminary data.</text>
</comment>